<dbReference type="GO" id="GO:0009228">
    <property type="term" value="P:thiamine biosynthetic process"/>
    <property type="evidence" value="ECO:0007669"/>
    <property type="project" value="InterPro"/>
</dbReference>
<feature type="domain" description="Pyridoxamine kinase/Phosphomethylpyrimidine kinase" evidence="3">
    <location>
        <begin position="11"/>
        <end position="235"/>
    </location>
</feature>
<comment type="caution">
    <text evidence="4">The sequence shown here is derived from an EMBL/GenBank/DDBJ whole genome shotgun (WGS) entry which is preliminary data.</text>
</comment>
<dbReference type="EMBL" id="LIWG01000007">
    <property type="protein sequence ID" value="MBE3608383.1"/>
    <property type="molecule type" value="Genomic_DNA"/>
</dbReference>
<evidence type="ECO:0000256" key="1">
    <source>
        <dbReference type="ARBA" id="ARBA00004948"/>
    </source>
</evidence>
<organism evidence="4 5">
    <name type="scientific">Campylobacter californiensis</name>
    <dbReference type="NCBI Taxonomy" id="1032243"/>
    <lineage>
        <taxon>Bacteria</taxon>
        <taxon>Pseudomonadati</taxon>
        <taxon>Campylobacterota</taxon>
        <taxon>Epsilonproteobacteria</taxon>
        <taxon>Campylobacterales</taxon>
        <taxon>Campylobacteraceae</taxon>
        <taxon>Campylobacter</taxon>
    </lineage>
</organism>
<dbReference type="GO" id="GO:0005829">
    <property type="term" value="C:cytosol"/>
    <property type="evidence" value="ECO:0007669"/>
    <property type="project" value="TreeGrafter"/>
</dbReference>
<accession>A0AAW3ZWU5</accession>
<dbReference type="InterPro" id="IPR013749">
    <property type="entry name" value="PM/HMP-P_kinase-1"/>
</dbReference>
<dbReference type="EC" id="2.7.1.49" evidence="2"/>
<dbReference type="GO" id="GO:0008902">
    <property type="term" value="F:hydroxymethylpyrimidine kinase activity"/>
    <property type="evidence" value="ECO:0007669"/>
    <property type="project" value="UniProtKB-EC"/>
</dbReference>
<dbReference type="InterPro" id="IPR029056">
    <property type="entry name" value="Ribokinase-like"/>
</dbReference>
<gene>
    <name evidence="4" type="ORF">CCAL9337_06560</name>
</gene>
<protein>
    <recommendedName>
        <fullName evidence="2">hydroxymethylpyrimidine kinase</fullName>
        <ecNumber evidence="2">2.7.1.49</ecNumber>
    </recommendedName>
</protein>
<keyword evidence="4" id="KW-0418">Kinase</keyword>
<dbReference type="AlphaFoldDB" id="A0AAW3ZWU5"/>
<dbReference type="CDD" id="cd01169">
    <property type="entry name" value="HMPP_kinase"/>
    <property type="match status" value="1"/>
</dbReference>
<comment type="pathway">
    <text evidence="1">Cofactor biosynthesis; thiamine diphosphate biosynthesis.</text>
</comment>
<reference evidence="4 5" key="1">
    <citation type="submission" date="2015-08" db="EMBL/GenBank/DDBJ databases">
        <title>Comparative genomics of the Campylobacter concisus group.</title>
        <authorList>
            <person name="Yee E."/>
            <person name="Chapman M.H."/>
            <person name="Huynh S."/>
            <person name="Bono J.L."/>
            <person name="On S.L."/>
            <person name="St Leger J."/>
            <person name="Foster G."/>
            <person name="Parker C.T."/>
            <person name="Miller W.G."/>
        </authorList>
    </citation>
    <scope>NUCLEOTIDE SEQUENCE [LARGE SCALE GENOMIC DNA]</scope>
    <source>
        <strain evidence="4 5">RM9337</strain>
    </source>
</reference>
<evidence type="ECO:0000313" key="5">
    <source>
        <dbReference type="Proteomes" id="UP000650616"/>
    </source>
</evidence>
<dbReference type="InterPro" id="IPR004399">
    <property type="entry name" value="HMP/HMP-P_kinase_dom"/>
</dbReference>
<dbReference type="GO" id="GO:0008972">
    <property type="term" value="F:phosphomethylpyrimidine kinase activity"/>
    <property type="evidence" value="ECO:0007669"/>
    <property type="project" value="InterPro"/>
</dbReference>
<dbReference type="Proteomes" id="UP000650616">
    <property type="component" value="Unassembled WGS sequence"/>
</dbReference>
<keyword evidence="5" id="KW-1185">Reference proteome</keyword>
<dbReference type="PANTHER" id="PTHR20858:SF17">
    <property type="entry name" value="HYDROXYMETHYLPYRIMIDINE_PHOSPHOMETHYLPYRIMIDINE KINASE THI20-RELATED"/>
    <property type="match status" value="1"/>
</dbReference>
<dbReference type="PANTHER" id="PTHR20858">
    <property type="entry name" value="PHOSPHOMETHYLPYRIMIDINE KINASE"/>
    <property type="match status" value="1"/>
</dbReference>
<evidence type="ECO:0000259" key="3">
    <source>
        <dbReference type="Pfam" id="PF08543"/>
    </source>
</evidence>
<name>A0AAW3ZWU5_9BACT</name>
<dbReference type="Gene3D" id="3.40.1190.20">
    <property type="match status" value="1"/>
</dbReference>
<sequence length="244" mass="26453">MKNILIIAGSDSVGGAGAQADIKTCEAFGCYSATAMTVFVCENTQVTYDISGISANFVDSQIKGITEELEIDAIKVGMLFNKDVMQVVKNWLPKFNVPIVIDPVCISKSNVKLIEDEAISALKELLSFATIATPNRYEARELFNNDFTNIPCDVIVKKQVVDDKSVDTLYRKDGSSQNFATPLADPLIMHGAGCTFSTAIACSLAQGLSLEESIAKAKNYVYQAIQNGLTTKLGKNLLNHKIKI</sequence>
<evidence type="ECO:0000256" key="2">
    <source>
        <dbReference type="ARBA" id="ARBA00012135"/>
    </source>
</evidence>
<dbReference type="RefSeq" id="WP_169936290.1">
    <property type="nucleotide sequence ID" value="NZ_CP012545.1"/>
</dbReference>
<dbReference type="Pfam" id="PF08543">
    <property type="entry name" value="Phos_pyr_kin"/>
    <property type="match status" value="1"/>
</dbReference>
<dbReference type="SUPFAM" id="SSF53613">
    <property type="entry name" value="Ribokinase-like"/>
    <property type="match status" value="1"/>
</dbReference>
<keyword evidence="4" id="KW-0808">Transferase</keyword>
<evidence type="ECO:0000313" key="4">
    <source>
        <dbReference type="EMBL" id="MBE3608383.1"/>
    </source>
</evidence>
<proteinExistence type="predicted"/>